<dbReference type="PANTHER" id="PTHR43390:SF1">
    <property type="entry name" value="CHLOROPLAST PROCESSING PEPTIDASE"/>
    <property type="match status" value="1"/>
</dbReference>
<dbReference type="InterPro" id="IPR019533">
    <property type="entry name" value="Peptidase_S26"/>
</dbReference>
<evidence type="ECO:0000313" key="6">
    <source>
        <dbReference type="Proteomes" id="UP001500866"/>
    </source>
</evidence>
<dbReference type="NCBIfam" id="TIGR02227">
    <property type="entry name" value="sigpep_I_bact"/>
    <property type="match status" value="1"/>
</dbReference>
<feature type="domain" description="Peptidase S26" evidence="4">
    <location>
        <begin position="27"/>
        <end position="173"/>
    </location>
</feature>
<evidence type="ECO:0000313" key="5">
    <source>
        <dbReference type="EMBL" id="GAA0604779.1"/>
    </source>
</evidence>
<keyword evidence="3" id="KW-0645">Protease</keyword>
<comment type="similarity">
    <text evidence="2 3">Belongs to the peptidase S26 family.</text>
</comment>
<dbReference type="CDD" id="cd06530">
    <property type="entry name" value="S26_SPase_I"/>
    <property type="match status" value="1"/>
</dbReference>
<accession>A0ABN1G601</accession>
<keyword evidence="3" id="KW-0472">Membrane</keyword>
<evidence type="ECO:0000256" key="3">
    <source>
        <dbReference type="RuleBase" id="RU362042"/>
    </source>
</evidence>
<organism evidence="5 6">
    <name type="scientific">Virgibacillus siamensis</name>
    <dbReference type="NCBI Taxonomy" id="480071"/>
    <lineage>
        <taxon>Bacteria</taxon>
        <taxon>Bacillati</taxon>
        <taxon>Bacillota</taxon>
        <taxon>Bacilli</taxon>
        <taxon>Bacillales</taxon>
        <taxon>Bacillaceae</taxon>
        <taxon>Virgibacillus</taxon>
    </lineage>
</organism>
<dbReference type="RefSeq" id="WP_343813094.1">
    <property type="nucleotide sequence ID" value="NZ_BAAADS010000016.1"/>
</dbReference>
<comment type="caution">
    <text evidence="5">The sequence shown here is derived from an EMBL/GenBank/DDBJ whole genome shotgun (WGS) entry which is preliminary data.</text>
</comment>
<comment type="catalytic activity">
    <reaction evidence="3">
        <text>Cleavage of hydrophobic, N-terminal signal or leader sequences from secreted and periplasmic proteins.</text>
        <dbReference type="EC" id="3.4.21.89"/>
    </reaction>
</comment>
<keyword evidence="3" id="KW-1133">Transmembrane helix</keyword>
<dbReference type="InterPro" id="IPR036286">
    <property type="entry name" value="LexA/Signal_pep-like_sf"/>
</dbReference>
<keyword evidence="6" id="KW-1185">Reference proteome</keyword>
<dbReference type="InterPro" id="IPR000223">
    <property type="entry name" value="Pept_S26A_signal_pept_1"/>
</dbReference>
<comment type="subcellular location">
    <subcellularLocation>
        <location evidence="1">Cell membrane</location>
        <topology evidence="1">Single-pass type II membrane protein</topology>
    </subcellularLocation>
    <subcellularLocation>
        <location evidence="3">Membrane</location>
        <topology evidence="3">Single-pass type II membrane protein</topology>
    </subcellularLocation>
</comment>
<dbReference type="EC" id="3.4.21.89" evidence="3"/>
<evidence type="ECO:0000256" key="2">
    <source>
        <dbReference type="ARBA" id="ARBA00009370"/>
    </source>
</evidence>
<gene>
    <name evidence="5" type="primary">lepB_2</name>
    <name evidence="5" type="ORF">GCM10009001_22510</name>
</gene>
<dbReference type="PRINTS" id="PR00727">
    <property type="entry name" value="LEADERPTASE"/>
</dbReference>
<dbReference type="SUPFAM" id="SSF51306">
    <property type="entry name" value="LexA/Signal peptidase"/>
    <property type="match status" value="1"/>
</dbReference>
<keyword evidence="3" id="KW-0812">Transmembrane</keyword>
<dbReference type="Proteomes" id="UP001500866">
    <property type="component" value="Unassembled WGS sequence"/>
</dbReference>
<protein>
    <recommendedName>
        <fullName evidence="3">Signal peptidase I</fullName>
        <ecNumber evidence="3">3.4.21.89</ecNumber>
    </recommendedName>
</protein>
<keyword evidence="3" id="KW-0378">Hydrolase</keyword>
<dbReference type="Gene3D" id="2.10.109.10">
    <property type="entry name" value="Umud Fragment, subunit A"/>
    <property type="match status" value="1"/>
</dbReference>
<evidence type="ECO:0000256" key="1">
    <source>
        <dbReference type="ARBA" id="ARBA00004401"/>
    </source>
</evidence>
<reference evidence="5 6" key="1">
    <citation type="journal article" date="2019" name="Int. J. Syst. Evol. Microbiol.">
        <title>The Global Catalogue of Microorganisms (GCM) 10K type strain sequencing project: providing services to taxonomists for standard genome sequencing and annotation.</title>
        <authorList>
            <consortium name="The Broad Institute Genomics Platform"/>
            <consortium name="The Broad Institute Genome Sequencing Center for Infectious Disease"/>
            <person name="Wu L."/>
            <person name="Ma J."/>
        </authorList>
    </citation>
    <scope>NUCLEOTIDE SEQUENCE [LARGE SCALE GENOMIC DNA]</scope>
    <source>
        <strain evidence="5 6">JCM 15395</strain>
    </source>
</reference>
<dbReference type="EMBL" id="BAAADS010000016">
    <property type="protein sequence ID" value="GAA0604779.1"/>
    <property type="molecule type" value="Genomic_DNA"/>
</dbReference>
<evidence type="ECO:0000259" key="4">
    <source>
        <dbReference type="Pfam" id="PF10502"/>
    </source>
</evidence>
<dbReference type="Pfam" id="PF10502">
    <property type="entry name" value="Peptidase_S26"/>
    <property type="match status" value="1"/>
</dbReference>
<dbReference type="PANTHER" id="PTHR43390">
    <property type="entry name" value="SIGNAL PEPTIDASE I"/>
    <property type="match status" value="1"/>
</dbReference>
<proteinExistence type="inferred from homology"/>
<feature type="transmembrane region" description="Helical" evidence="3">
    <location>
        <begin position="25"/>
        <end position="46"/>
    </location>
</feature>
<name>A0ABN1G601_9BACI</name>
<sequence length="186" mass="20471">MTENVHELALNKKQSDDIAKEKSGWIGWLLFIVSIAAVFFVFRFVIGITIINGNSMSPTISDGDVILTSDMFYTPERNDIVIFRDGDGYDVIKRIIGLPNETIAIQNGVILVDGEPIESEFATGIPHDMPEKTVDSGSYFLIGDNRTPGESLDSRNSEIGSISKEKIQGQAILSLLPFGFMTVILK</sequence>